<evidence type="ECO:0000256" key="7">
    <source>
        <dbReference type="SAM" id="Phobius"/>
    </source>
</evidence>
<dbReference type="Proteomes" id="UP001296104">
    <property type="component" value="Unassembled WGS sequence"/>
</dbReference>
<dbReference type="InterPro" id="IPR049326">
    <property type="entry name" value="Rhodopsin_dom_fungi"/>
</dbReference>
<feature type="transmembrane region" description="Helical" evidence="7">
    <location>
        <begin position="101"/>
        <end position="117"/>
    </location>
</feature>
<feature type="transmembrane region" description="Helical" evidence="7">
    <location>
        <begin position="177"/>
        <end position="196"/>
    </location>
</feature>
<organism evidence="9 10">
    <name type="scientific">Lecanosticta acicola</name>
    <dbReference type="NCBI Taxonomy" id="111012"/>
    <lineage>
        <taxon>Eukaryota</taxon>
        <taxon>Fungi</taxon>
        <taxon>Dikarya</taxon>
        <taxon>Ascomycota</taxon>
        <taxon>Pezizomycotina</taxon>
        <taxon>Dothideomycetes</taxon>
        <taxon>Dothideomycetidae</taxon>
        <taxon>Mycosphaerellales</taxon>
        <taxon>Mycosphaerellaceae</taxon>
        <taxon>Lecanosticta</taxon>
    </lineage>
</organism>
<keyword evidence="10" id="KW-1185">Reference proteome</keyword>
<comment type="similarity">
    <text evidence="5">Belongs to the SAT4 family.</text>
</comment>
<dbReference type="GO" id="GO:0016020">
    <property type="term" value="C:membrane"/>
    <property type="evidence" value="ECO:0007669"/>
    <property type="project" value="UniProtKB-SubCell"/>
</dbReference>
<feature type="transmembrane region" description="Helical" evidence="7">
    <location>
        <begin position="129"/>
        <end position="148"/>
    </location>
</feature>
<feature type="transmembrane region" description="Helical" evidence="7">
    <location>
        <begin position="208"/>
        <end position="227"/>
    </location>
</feature>
<accession>A0AAI8Z916</accession>
<protein>
    <submittedName>
        <fullName evidence="9">Related to integral membrane PTH11</fullName>
    </submittedName>
</protein>
<keyword evidence="2 7" id="KW-0812">Transmembrane</keyword>
<keyword evidence="3 7" id="KW-1133">Transmembrane helix</keyword>
<evidence type="ECO:0000256" key="6">
    <source>
        <dbReference type="SAM" id="MobiDB-lite"/>
    </source>
</evidence>
<feature type="region of interest" description="Disordered" evidence="6">
    <location>
        <begin position="279"/>
        <end position="298"/>
    </location>
</feature>
<evidence type="ECO:0000256" key="4">
    <source>
        <dbReference type="ARBA" id="ARBA00023136"/>
    </source>
</evidence>
<feature type="compositionally biased region" description="Basic and acidic residues" evidence="6">
    <location>
        <begin position="314"/>
        <end position="342"/>
    </location>
</feature>
<feature type="region of interest" description="Disordered" evidence="6">
    <location>
        <begin position="314"/>
        <end position="409"/>
    </location>
</feature>
<dbReference type="InterPro" id="IPR052337">
    <property type="entry name" value="SAT4-like"/>
</dbReference>
<feature type="domain" description="Rhodopsin" evidence="8">
    <location>
        <begin position="22"/>
        <end position="263"/>
    </location>
</feature>
<evidence type="ECO:0000256" key="5">
    <source>
        <dbReference type="ARBA" id="ARBA00038359"/>
    </source>
</evidence>
<dbReference type="AlphaFoldDB" id="A0AAI8Z916"/>
<dbReference type="Pfam" id="PF20684">
    <property type="entry name" value="Fung_rhodopsin"/>
    <property type="match status" value="1"/>
</dbReference>
<evidence type="ECO:0000313" key="9">
    <source>
        <dbReference type="EMBL" id="CAK4034693.1"/>
    </source>
</evidence>
<dbReference type="EMBL" id="CAVMBE010000130">
    <property type="protein sequence ID" value="CAK4034693.1"/>
    <property type="molecule type" value="Genomic_DNA"/>
</dbReference>
<keyword evidence="4 7" id="KW-0472">Membrane</keyword>
<evidence type="ECO:0000256" key="3">
    <source>
        <dbReference type="ARBA" id="ARBA00022989"/>
    </source>
</evidence>
<evidence type="ECO:0000256" key="1">
    <source>
        <dbReference type="ARBA" id="ARBA00004141"/>
    </source>
</evidence>
<evidence type="ECO:0000256" key="2">
    <source>
        <dbReference type="ARBA" id="ARBA00022692"/>
    </source>
</evidence>
<reference evidence="9" key="1">
    <citation type="submission" date="2023-11" db="EMBL/GenBank/DDBJ databases">
        <authorList>
            <person name="Alioto T."/>
            <person name="Alioto T."/>
            <person name="Gomez Garrido J."/>
        </authorList>
    </citation>
    <scope>NUCLEOTIDE SEQUENCE</scope>
</reference>
<comment type="caution">
    <text evidence="9">The sequence shown here is derived from an EMBL/GenBank/DDBJ whole genome shotgun (WGS) entry which is preliminary data.</text>
</comment>
<feature type="transmembrane region" description="Helical" evidence="7">
    <location>
        <begin position="6"/>
        <end position="25"/>
    </location>
</feature>
<gene>
    <name evidence="9" type="ORF">LECACI_7A009851</name>
</gene>
<dbReference type="PANTHER" id="PTHR33048:SF47">
    <property type="entry name" value="INTEGRAL MEMBRANE PROTEIN-RELATED"/>
    <property type="match status" value="1"/>
</dbReference>
<proteinExistence type="inferred from homology"/>
<comment type="subcellular location">
    <subcellularLocation>
        <location evidence="1">Membrane</location>
        <topology evidence="1">Multi-pass membrane protein</topology>
    </subcellularLocation>
</comment>
<sequence>MTPLIVESWIWWATVIFVAGSRFISRRMALGSFKRYQSDDYGMMVVLCFYTTVIATINIVNDKGSNLFPAGFDIGTLSDHERNDRIFGSKLVLVVEQSQCVTIWGAKICLLILYLRLTTLRWQNIGIRILLGYVVGSFVVMDILYFGVWCRPFYEYWAIPTNSSQCNAATNHLITNAVFNLTSDAILLAIGLPMFMTMKLQWQKKLPLVLIFSLGVFVILAAVLNKIHSFFQPFGSMWSFWYIRESSTALLVANLPFVWQIWRKIVRFDTIAGATRRMTTDRGSGEVNPSIERDNNRRNNGALNFARLARWPSDEHDHPEESAEKDHCRHGSWKQHDTRQTRGDPFSLGLSPWKSEGDMPTSPQEKAVTKKSSKYGGLRRVSDDPRPYSVSGSFAPASLDQSNSANSFV</sequence>
<dbReference type="PANTHER" id="PTHR33048">
    <property type="entry name" value="PTH11-LIKE INTEGRAL MEMBRANE PROTEIN (AFU_ORTHOLOGUE AFUA_5G11245)"/>
    <property type="match status" value="1"/>
</dbReference>
<feature type="transmembrane region" description="Helical" evidence="7">
    <location>
        <begin position="41"/>
        <end position="60"/>
    </location>
</feature>
<name>A0AAI8Z916_9PEZI</name>
<feature type="transmembrane region" description="Helical" evidence="7">
    <location>
        <begin position="239"/>
        <end position="259"/>
    </location>
</feature>
<evidence type="ECO:0000313" key="10">
    <source>
        <dbReference type="Proteomes" id="UP001296104"/>
    </source>
</evidence>
<evidence type="ECO:0000259" key="8">
    <source>
        <dbReference type="Pfam" id="PF20684"/>
    </source>
</evidence>
<feature type="compositionally biased region" description="Polar residues" evidence="6">
    <location>
        <begin position="399"/>
        <end position="409"/>
    </location>
</feature>